<reference evidence="2 3" key="1">
    <citation type="submission" date="2013-02" db="EMBL/GenBank/DDBJ databases">
        <title>The Genome Sequence of Acinetobacter sp. NIPH 758.</title>
        <authorList>
            <consortium name="The Broad Institute Genome Sequencing Platform"/>
            <consortium name="The Broad Institute Genome Sequencing Center for Infectious Disease"/>
            <person name="Cerqueira G."/>
            <person name="Feldgarden M."/>
            <person name="Courvalin P."/>
            <person name="Perichon B."/>
            <person name="Grillot-Courvalin C."/>
            <person name="Clermont D."/>
            <person name="Rocha E."/>
            <person name="Yoon E.-J."/>
            <person name="Nemec A."/>
            <person name="Walker B."/>
            <person name="Young S.K."/>
            <person name="Zeng Q."/>
            <person name="Gargeya S."/>
            <person name="Fitzgerald M."/>
            <person name="Haas B."/>
            <person name="Abouelleil A."/>
            <person name="Alvarado L."/>
            <person name="Arachchi H.M."/>
            <person name="Berlin A.M."/>
            <person name="Chapman S.B."/>
            <person name="Dewar J."/>
            <person name="Goldberg J."/>
            <person name="Griggs A."/>
            <person name="Gujja S."/>
            <person name="Hansen M."/>
            <person name="Howarth C."/>
            <person name="Imamovic A."/>
            <person name="Larimer J."/>
            <person name="McCowan C."/>
            <person name="Murphy C."/>
            <person name="Neiman D."/>
            <person name="Pearson M."/>
            <person name="Priest M."/>
            <person name="Roberts A."/>
            <person name="Saif S."/>
            <person name="Shea T."/>
            <person name="Sisk P."/>
            <person name="Sykes S."/>
            <person name="Wortman J."/>
            <person name="Nusbaum C."/>
            <person name="Birren B."/>
        </authorList>
    </citation>
    <scope>NUCLEOTIDE SEQUENCE [LARGE SCALE GENOMIC DNA]</scope>
    <source>
        <strain evidence="2 3">NIPH 758</strain>
    </source>
</reference>
<proteinExistence type="predicted"/>
<organism evidence="2 3">
    <name type="scientific">Acinetobacter vivianii</name>
    <dbReference type="NCBI Taxonomy" id="1776742"/>
    <lineage>
        <taxon>Bacteria</taxon>
        <taxon>Pseudomonadati</taxon>
        <taxon>Pseudomonadota</taxon>
        <taxon>Gammaproteobacteria</taxon>
        <taxon>Moraxellales</taxon>
        <taxon>Moraxellaceae</taxon>
        <taxon>Acinetobacter</taxon>
    </lineage>
</organism>
<comment type="caution">
    <text evidence="2">The sequence shown here is derived from an EMBL/GenBank/DDBJ whole genome shotgun (WGS) entry which is preliminary data.</text>
</comment>
<keyword evidence="1" id="KW-1133">Transmembrane helix</keyword>
<feature type="transmembrane region" description="Helical" evidence="1">
    <location>
        <begin position="34"/>
        <end position="54"/>
    </location>
</feature>
<dbReference type="EMBL" id="APPC01000016">
    <property type="protein sequence ID" value="ENU92517.1"/>
    <property type="molecule type" value="Genomic_DNA"/>
</dbReference>
<keyword evidence="1" id="KW-0812">Transmembrane</keyword>
<evidence type="ECO:0000313" key="2">
    <source>
        <dbReference type="EMBL" id="ENU92517.1"/>
    </source>
</evidence>
<gene>
    <name evidence="2" type="ORF">F971_01499</name>
</gene>
<dbReference type="RefSeq" id="WP_004770726.1">
    <property type="nucleotide sequence ID" value="NZ_KB849357.1"/>
</dbReference>
<dbReference type="Proteomes" id="UP000013049">
    <property type="component" value="Unassembled WGS sequence"/>
</dbReference>
<name>N8WB24_9GAMM</name>
<evidence type="ECO:0000313" key="3">
    <source>
        <dbReference type="Proteomes" id="UP000013049"/>
    </source>
</evidence>
<protein>
    <submittedName>
        <fullName evidence="2">Uncharacterized protein</fullName>
    </submittedName>
</protein>
<dbReference type="HOGENOM" id="CLU_205008_0_0_6"/>
<evidence type="ECO:0000256" key="1">
    <source>
        <dbReference type="SAM" id="Phobius"/>
    </source>
</evidence>
<sequence length="56" mass="6610">MKKSIHAIEHTPIYNWHEYQQRQKQIKSAKFRKNCIDGAAALCTVMFTCSLLFWGH</sequence>
<keyword evidence="1" id="KW-0472">Membrane</keyword>
<dbReference type="AlphaFoldDB" id="N8WB24"/>
<accession>N8WB24</accession>
<dbReference type="PATRIC" id="fig|1217712.3.peg.1442"/>